<gene>
    <name evidence="3" type="ORF">DFH08DRAFT_1044055</name>
</gene>
<feature type="region of interest" description="Disordered" evidence="1">
    <location>
        <begin position="722"/>
        <end position="759"/>
    </location>
</feature>
<evidence type="ECO:0000313" key="4">
    <source>
        <dbReference type="Proteomes" id="UP001218218"/>
    </source>
</evidence>
<reference evidence="3" key="1">
    <citation type="submission" date="2023-03" db="EMBL/GenBank/DDBJ databases">
        <title>Massive genome expansion in bonnet fungi (Mycena s.s.) driven by repeated elements and novel gene families across ecological guilds.</title>
        <authorList>
            <consortium name="Lawrence Berkeley National Laboratory"/>
            <person name="Harder C.B."/>
            <person name="Miyauchi S."/>
            <person name="Viragh M."/>
            <person name="Kuo A."/>
            <person name="Thoen E."/>
            <person name="Andreopoulos B."/>
            <person name="Lu D."/>
            <person name="Skrede I."/>
            <person name="Drula E."/>
            <person name="Henrissat B."/>
            <person name="Morin E."/>
            <person name="Kohler A."/>
            <person name="Barry K."/>
            <person name="LaButti K."/>
            <person name="Morin E."/>
            <person name="Salamov A."/>
            <person name="Lipzen A."/>
            <person name="Mereny Z."/>
            <person name="Hegedus B."/>
            <person name="Baldrian P."/>
            <person name="Stursova M."/>
            <person name="Weitz H."/>
            <person name="Taylor A."/>
            <person name="Grigoriev I.V."/>
            <person name="Nagy L.G."/>
            <person name="Martin F."/>
            <person name="Kauserud H."/>
        </authorList>
    </citation>
    <scope>NUCLEOTIDE SEQUENCE</scope>
    <source>
        <strain evidence="3">CBHHK002</strain>
    </source>
</reference>
<feature type="chain" id="PRO_5042267818" evidence="2">
    <location>
        <begin position="18"/>
        <end position="892"/>
    </location>
</feature>
<comment type="caution">
    <text evidence="3">The sequence shown here is derived from an EMBL/GenBank/DDBJ whole genome shotgun (WGS) entry which is preliminary data.</text>
</comment>
<sequence length="892" mass="96833">MAVPAWLWLHWLVCVGGRGSLSSSAGPGTGAAAIGAGEVRGCGCGGRSGERARDAGRGGEWLDGAGVVTADIDYSLVIVTNEFNPQLRVYGGYTNILFARAATQPQMPSRLGETTAQCGSGRVAPMWRVSGPPRAHPTPIPRTADVTRRPAHIVFVGEQLHITFVGIGTRPHVAFVGREVHPYVAFVGVEAHPHFVFVEPVDRFCWDRTRYASDIVAKGRMSRAEVGVKETTGGLLVHRAEFREAADSGEREVFAVGNSTYAVDRGALAAVTEFLELSEVECEMDGKKKLRTYAIVPLGNLPAANPDVGLPDVADPVFPLPPLPVVRMADFPFHSRQKSVVGEDPSGMLRDIDVRGAGDVVAPSRALLRVWARGVMGEELCFIRLVTKTGQPASPPSGLCERNSGQCERIQDQVRLKKEGQGKPAWWMEEEIRRGRRRPPRARGRRRRRIYVRVNSRLRILRGYCWQREFGNPPDAEARLEARGVERKASKTRVVLPVSGNSADEVAKKKNWRCVFGGGIWARRCASGSAWGEQAAPQVKGIRGEGSEDAVCFWGWDLGTPMRVWERSGRAGGSAGEGGLEERAPKTRVVPLRPGTAPNRSQIKILGGVFSGAGSGHADTRYTSGSARGEQKAPHAKGFEQRAPKARVVPPHPGTAPDGPRKILSGVFSGAGPGHADAYLGTPVSSRRLRRRVGYQPRPGRAQKNLGSVFCRQDLGTLMRAWEPAGGADGSADASGSARVRPEAPARRPSPQKTTTKPEKNILSRRRHVVTLRKVLQLVSWEGNWMHSQKCKVPGRKVQVNADSKSVGVLREVSGHLPRVMWGIRRLFRRLLGAIKLHQTIIVRVPSRLGVAHITLVTCVTSAFLPPPPPLAGSAAHPSSGRPCRILDHNWP</sequence>
<feature type="region of interest" description="Disordered" evidence="1">
    <location>
        <begin position="614"/>
        <end position="661"/>
    </location>
</feature>
<feature type="compositionally biased region" description="Low complexity" evidence="1">
    <location>
        <begin position="730"/>
        <end position="739"/>
    </location>
</feature>
<evidence type="ECO:0000256" key="2">
    <source>
        <dbReference type="SAM" id="SignalP"/>
    </source>
</evidence>
<protein>
    <submittedName>
        <fullName evidence="3">Uncharacterized protein</fullName>
    </submittedName>
</protein>
<keyword evidence="4" id="KW-1185">Reference proteome</keyword>
<feature type="signal peptide" evidence="2">
    <location>
        <begin position="1"/>
        <end position="17"/>
    </location>
</feature>
<proteinExistence type="predicted"/>
<evidence type="ECO:0000256" key="1">
    <source>
        <dbReference type="SAM" id="MobiDB-lite"/>
    </source>
</evidence>
<evidence type="ECO:0000313" key="3">
    <source>
        <dbReference type="EMBL" id="KAJ7312804.1"/>
    </source>
</evidence>
<dbReference type="Proteomes" id="UP001218218">
    <property type="component" value="Unassembled WGS sequence"/>
</dbReference>
<accession>A0AAD6Z986</accession>
<organism evidence="3 4">
    <name type="scientific">Mycena albidolilacea</name>
    <dbReference type="NCBI Taxonomy" id="1033008"/>
    <lineage>
        <taxon>Eukaryota</taxon>
        <taxon>Fungi</taxon>
        <taxon>Dikarya</taxon>
        <taxon>Basidiomycota</taxon>
        <taxon>Agaricomycotina</taxon>
        <taxon>Agaricomycetes</taxon>
        <taxon>Agaricomycetidae</taxon>
        <taxon>Agaricales</taxon>
        <taxon>Marasmiineae</taxon>
        <taxon>Mycenaceae</taxon>
        <taxon>Mycena</taxon>
    </lineage>
</organism>
<dbReference type="EMBL" id="JARIHO010000070">
    <property type="protein sequence ID" value="KAJ7312804.1"/>
    <property type="molecule type" value="Genomic_DNA"/>
</dbReference>
<keyword evidence="2" id="KW-0732">Signal</keyword>
<feature type="compositionally biased region" description="Basic and acidic residues" evidence="1">
    <location>
        <begin position="629"/>
        <end position="643"/>
    </location>
</feature>
<name>A0AAD6Z986_9AGAR</name>
<dbReference type="AlphaFoldDB" id="A0AAD6Z986"/>